<evidence type="ECO:0000313" key="2">
    <source>
        <dbReference type="EMBL" id="KAG6404940.1"/>
    </source>
</evidence>
<organism evidence="2">
    <name type="scientific">Salvia splendens</name>
    <name type="common">Scarlet sage</name>
    <dbReference type="NCBI Taxonomy" id="180675"/>
    <lineage>
        <taxon>Eukaryota</taxon>
        <taxon>Viridiplantae</taxon>
        <taxon>Streptophyta</taxon>
        <taxon>Embryophyta</taxon>
        <taxon>Tracheophyta</taxon>
        <taxon>Spermatophyta</taxon>
        <taxon>Magnoliopsida</taxon>
        <taxon>eudicotyledons</taxon>
        <taxon>Gunneridae</taxon>
        <taxon>Pentapetalae</taxon>
        <taxon>asterids</taxon>
        <taxon>lamiids</taxon>
        <taxon>Lamiales</taxon>
        <taxon>Lamiaceae</taxon>
        <taxon>Nepetoideae</taxon>
        <taxon>Mentheae</taxon>
        <taxon>Salviinae</taxon>
        <taxon>Salvia</taxon>
        <taxon>Salvia subgen. Calosphace</taxon>
        <taxon>core Calosphace</taxon>
    </lineage>
</organism>
<protein>
    <submittedName>
        <fullName evidence="2">Uncharacterized protein</fullName>
    </submittedName>
</protein>
<feature type="compositionally biased region" description="Basic and acidic residues" evidence="1">
    <location>
        <begin position="97"/>
        <end position="107"/>
    </location>
</feature>
<feature type="compositionally biased region" description="Low complexity" evidence="1">
    <location>
        <begin position="168"/>
        <end position="182"/>
    </location>
</feature>
<feature type="region of interest" description="Disordered" evidence="1">
    <location>
        <begin position="357"/>
        <end position="391"/>
    </location>
</feature>
<gene>
    <name evidence="2" type="ORF">SASPL_132517</name>
</gene>
<feature type="compositionally biased region" description="Acidic residues" evidence="1">
    <location>
        <begin position="1"/>
        <end position="12"/>
    </location>
</feature>
<keyword evidence="3" id="KW-1185">Reference proteome</keyword>
<comment type="caution">
    <text evidence="2">The sequence shown here is derived from an EMBL/GenBank/DDBJ whole genome shotgun (WGS) entry which is preliminary data.</text>
</comment>
<dbReference type="AlphaFoldDB" id="A0A8X8WZN1"/>
<feature type="region of interest" description="Disordered" evidence="1">
    <location>
        <begin position="89"/>
        <end position="194"/>
    </location>
</feature>
<name>A0A8X8WZN1_SALSN</name>
<feature type="region of interest" description="Disordered" evidence="1">
    <location>
        <begin position="1"/>
        <end position="23"/>
    </location>
</feature>
<evidence type="ECO:0000256" key="1">
    <source>
        <dbReference type="SAM" id="MobiDB-lite"/>
    </source>
</evidence>
<sequence>MGFEEKTEEYDQASEKKEDFEQDSNFSSPFYFKLLNPYFSVIQESSSEKEKIVSLEGVCGEYEEENFRAEGKMVDEEFCYEIELIPGSHSSSLDQESDAHREMEKNDSSNWMGSFLDEEKESKSSLLDDDNHENKTTFDDEEFIEMEPQSVKLSDDLDLNLELERQSDSSSSPSCADANSSSQQKCWDSDHENEDVDDGGDVLFQLQNWVYQMKMVPKSCRIRGLPTISEDSETPEMIEDLRPLEIDHKIGFKEVIDGIQRFYKSYTNEMRKRDILNYRASHAAICFLQLKETKPFTAGKTRADFGLPRFLAGKGRRDLEVVYNVREPANREPSFELVEGLITLSVRRSLAGHVTEDVRNRLRPRPPSSSSHVPYHRRPRHKAKLQRRLID</sequence>
<reference evidence="2" key="2">
    <citation type="submission" date="2020-08" db="EMBL/GenBank/DDBJ databases">
        <title>Plant Genome Project.</title>
        <authorList>
            <person name="Zhang R.-G."/>
        </authorList>
    </citation>
    <scope>NUCLEOTIDE SEQUENCE</scope>
    <source>
        <strain evidence="2">Huo1</strain>
        <tissue evidence="2">Leaf</tissue>
    </source>
</reference>
<dbReference type="Proteomes" id="UP000298416">
    <property type="component" value="Unassembled WGS sequence"/>
</dbReference>
<dbReference type="EMBL" id="PNBA02000012">
    <property type="protein sequence ID" value="KAG6404940.1"/>
    <property type="molecule type" value="Genomic_DNA"/>
</dbReference>
<proteinExistence type="predicted"/>
<reference evidence="2" key="1">
    <citation type="submission" date="2018-01" db="EMBL/GenBank/DDBJ databases">
        <authorList>
            <person name="Mao J.F."/>
        </authorList>
    </citation>
    <scope>NUCLEOTIDE SEQUENCE</scope>
    <source>
        <strain evidence="2">Huo1</strain>
        <tissue evidence="2">Leaf</tissue>
    </source>
</reference>
<evidence type="ECO:0000313" key="3">
    <source>
        <dbReference type="Proteomes" id="UP000298416"/>
    </source>
</evidence>
<feature type="compositionally biased region" description="Basic residues" evidence="1">
    <location>
        <begin position="374"/>
        <end position="391"/>
    </location>
</feature>
<dbReference type="PANTHER" id="PTHR46741:SF4">
    <property type="entry name" value="FINGER FYVE DOMAIN PROTEIN, PUTATIVE (DUF1666)-RELATED"/>
    <property type="match status" value="1"/>
</dbReference>
<accession>A0A8X8WZN1</accession>
<dbReference type="PANTHER" id="PTHR46741">
    <property type="entry name" value="OS09G0413600 PROTEIN"/>
    <property type="match status" value="1"/>
</dbReference>